<dbReference type="Proteomes" id="UP000735302">
    <property type="component" value="Unassembled WGS sequence"/>
</dbReference>
<keyword evidence="3" id="KW-1185">Reference proteome</keyword>
<dbReference type="EMBL" id="BLXT01004481">
    <property type="protein sequence ID" value="GFO13233.1"/>
    <property type="molecule type" value="Genomic_DNA"/>
</dbReference>
<feature type="compositionally biased region" description="Low complexity" evidence="1">
    <location>
        <begin position="63"/>
        <end position="85"/>
    </location>
</feature>
<evidence type="ECO:0000313" key="2">
    <source>
        <dbReference type="EMBL" id="GFO13233.1"/>
    </source>
</evidence>
<gene>
    <name evidence="2" type="ORF">PoB_003973800</name>
</gene>
<accession>A0AAV4B293</accession>
<sequence length="116" mass="12637">MVSDNSFYSKIYTEISLCHILQDKHHESQTNDMMVMTIAINSQAFEDGADSGENTDNVGSDLSNSNTACNSDTDTSNNNVNETSTMLNDNNNGLLSDYNGHALPITEEMPLPAVQT</sequence>
<organism evidence="2 3">
    <name type="scientific">Plakobranchus ocellatus</name>
    <dbReference type="NCBI Taxonomy" id="259542"/>
    <lineage>
        <taxon>Eukaryota</taxon>
        <taxon>Metazoa</taxon>
        <taxon>Spiralia</taxon>
        <taxon>Lophotrochozoa</taxon>
        <taxon>Mollusca</taxon>
        <taxon>Gastropoda</taxon>
        <taxon>Heterobranchia</taxon>
        <taxon>Euthyneura</taxon>
        <taxon>Panpulmonata</taxon>
        <taxon>Sacoglossa</taxon>
        <taxon>Placobranchoidea</taxon>
        <taxon>Plakobranchidae</taxon>
        <taxon>Plakobranchus</taxon>
    </lineage>
</organism>
<evidence type="ECO:0000313" key="3">
    <source>
        <dbReference type="Proteomes" id="UP000735302"/>
    </source>
</evidence>
<comment type="caution">
    <text evidence="2">The sequence shown here is derived from an EMBL/GenBank/DDBJ whole genome shotgun (WGS) entry which is preliminary data.</text>
</comment>
<feature type="compositionally biased region" description="Polar residues" evidence="1">
    <location>
        <begin position="52"/>
        <end position="62"/>
    </location>
</feature>
<dbReference type="AlphaFoldDB" id="A0AAV4B293"/>
<name>A0AAV4B293_9GAST</name>
<reference evidence="2 3" key="1">
    <citation type="journal article" date="2021" name="Elife">
        <title>Chloroplast acquisition without the gene transfer in kleptoplastic sea slugs, Plakobranchus ocellatus.</title>
        <authorList>
            <person name="Maeda T."/>
            <person name="Takahashi S."/>
            <person name="Yoshida T."/>
            <person name="Shimamura S."/>
            <person name="Takaki Y."/>
            <person name="Nagai Y."/>
            <person name="Toyoda A."/>
            <person name="Suzuki Y."/>
            <person name="Arimoto A."/>
            <person name="Ishii H."/>
            <person name="Satoh N."/>
            <person name="Nishiyama T."/>
            <person name="Hasebe M."/>
            <person name="Maruyama T."/>
            <person name="Minagawa J."/>
            <person name="Obokata J."/>
            <person name="Shigenobu S."/>
        </authorList>
    </citation>
    <scope>NUCLEOTIDE SEQUENCE [LARGE SCALE GENOMIC DNA]</scope>
</reference>
<protein>
    <submittedName>
        <fullName evidence="2">Uncharacterized protein</fullName>
    </submittedName>
</protein>
<feature type="region of interest" description="Disordered" evidence="1">
    <location>
        <begin position="46"/>
        <end position="116"/>
    </location>
</feature>
<proteinExistence type="predicted"/>
<evidence type="ECO:0000256" key="1">
    <source>
        <dbReference type="SAM" id="MobiDB-lite"/>
    </source>
</evidence>